<dbReference type="InterPro" id="IPR032710">
    <property type="entry name" value="NTF2-like_dom_sf"/>
</dbReference>
<feature type="chain" id="PRO_5020375896" description="SnoaL-like domain-containing protein" evidence="1">
    <location>
        <begin position="21"/>
        <end position="163"/>
    </location>
</feature>
<dbReference type="Proteomes" id="UP000290288">
    <property type="component" value="Unassembled WGS sequence"/>
</dbReference>
<keyword evidence="1" id="KW-0732">Signal</keyword>
<evidence type="ECO:0008006" key="4">
    <source>
        <dbReference type="Google" id="ProtNLM"/>
    </source>
</evidence>
<sequence>MRFLAAFFIAVLYWATTITAAPAIIKPFKVCDATAKGPFLRQRQEAALKDFAKLFLIDKNPKAAFDKYIPGEYIQHNPDALSGREPAIAYLITLQATPGLVYSNITLIAGNGLGLLHYRRKSVQADMDMAIMDRMGFKGTCMNEHWDVRQRIYGNETNPLAFF</sequence>
<evidence type="ECO:0000313" key="2">
    <source>
        <dbReference type="EMBL" id="RXW17758.1"/>
    </source>
</evidence>
<organism evidence="2 3">
    <name type="scientific">Candolleomyces aberdarensis</name>
    <dbReference type="NCBI Taxonomy" id="2316362"/>
    <lineage>
        <taxon>Eukaryota</taxon>
        <taxon>Fungi</taxon>
        <taxon>Dikarya</taxon>
        <taxon>Basidiomycota</taxon>
        <taxon>Agaricomycotina</taxon>
        <taxon>Agaricomycetes</taxon>
        <taxon>Agaricomycetidae</taxon>
        <taxon>Agaricales</taxon>
        <taxon>Agaricineae</taxon>
        <taxon>Psathyrellaceae</taxon>
        <taxon>Candolleomyces</taxon>
    </lineage>
</organism>
<accession>A0A4V1Q390</accession>
<dbReference type="Gene3D" id="3.10.450.50">
    <property type="match status" value="1"/>
</dbReference>
<proteinExistence type="predicted"/>
<reference evidence="2 3" key="1">
    <citation type="submission" date="2019-01" db="EMBL/GenBank/DDBJ databases">
        <title>Draft genome sequence of Psathyrella aberdarensis IHI B618.</title>
        <authorList>
            <person name="Buettner E."/>
            <person name="Kellner H."/>
        </authorList>
    </citation>
    <scope>NUCLEOTIDE SEQUENCE [LARGE SCALE GENOMIC DNA]</scope>
    <source>
        <strain evidence="2 3">IHI B618</strain>
    </source>
</reference>
<keyword evidence="3" id="KW-1185">Reference proteome</keyword>
<dbReference type="OrthoDB" id="2820488at2759"/>
<comment type="caution">
    <text evidence="2">The sequence shown here is derived from an EMBL/GenBank/DDBJ whole genome shotgun (WGS) entry which is preliminary data.</text>
</comment>
<name>A0A4V1Q390_9AGAR</name>
<evidence type="ECO:0000313" key="3">
    <source>
        <dbReference type="Proteomes" id="UP000290288"/>
    </source>
</evidence>
<dbReference type="SUPFAM" id="SSF54427">
    <property type="entry name" value="NTF2-like"/>
    <property type="match status" value="1"/>
</dbReference>
<feature type="signal peptide" evidence="1">
    <location>
        <begin position="1"/>
        <end position="20"/>
    </location>
</feature>
<dbReference type="EMBL" id="SDEE01000314">
    <property type="protein sequence ID" value="RXW17758.1"/>
    <property type="molecule type" value="Genomic_DNA"/>
</dbReference>
<gene>
    <name evidence="2" type="ORF">EST38_g8090</name>
</gene>
<dbReference type="AlphaFoldDB" id="A0A4V1Q390"/>
<protein>
    <recommendedName>
        <fullName evidence="4">SnoaL-like domain-containing protein</fullName>
    </recommendedName>
</protein>
<evidence type="ECO:0000256" key="1">
    <source>
        <dbReference type="SAM" id="SignalP"/>
    </source>
</evidence>